<reference evidence="7 8" key="1">
    <citation type="submission" date="2016-12" db="EMBL/GenBank/DDBJ databases">
        <authorList>
            <person name="Song W.-J."/>
            <person name="Kurnit D.M."/>
        </authorList>
    </citation>
    <scope>NUCLEOTIDE SEQUENCE [LARGE SCALE GENOMIC DNA]</scope>
    <source>
        <strain evidence="7 8">CGMCC 1.10808</strain>
    </source>
</reference>
<feature type="transmembrane region" description="Helical" evidence="5">
    <location>
        <begin position="34"/>
        <end position="55"/>
    </location>
</feature>
<dbReference type="NCBIfam" id="TIGR00367">
    <property type="entry name" value="calcium/sodium antiporter"/>
    <property type="match status" value="1"/>
</dbReference>
<keyword evidence="8" id="KW-1185">Reference proteome</keyword>
<feature type="transmembrane region" description="Helical" evidence="5">
    <location>
        <begin position="67"/>
        <end position="90"/>
    </location>
</feature>
<organism evidence="7 8">
    <name type="scientific">Oceanicella actignis</name>
    <dbReference type="NCBI Taxonomy" id="1189325"/>
    <lineage>
        <taxon>Bacteria</taxon>
        <taxon>Pseudomonadati</taxon>
        <taxon>Pseudomonadota</taxon>
        <taxon>Alphaproteobacteria</taxon>
        <taxon>Rhodobacterales</taxon>
        <taxon>Paracoccaceae</taxon>
        <taxon>Oceanicella</taxon>
    </lineage>
</organism>
<accession>A0A1M7SRT1</accession>
<protein>
    <submittedName>
        <fullName evidence="7">Cation:H+ antiporter</fullName>
    </submittedName>
</protein>
<feature type="transmembrane region" description="Helical" evidence="5">
    <location>
        <begin position="276"/>
        <end position="294"/>
    </location>
</feature>
<feature type="transmembrane region" description="Helical" evidence="5">
    <location>
        <begin position="301"/>
        <end position="318"/>
    </location>
</feature>
<proteinExistence type="predicted"/>
<dbReference type="STRING" id="1189325.SAMN04488119_101145"/>
<evidence type="ECO:0000256" key="2">
    <source>
        <dbReference type="ARBA" id="ARBA00022692"/>
    </source>
</evidence>
<evidence type="ECO:0000256" key="5">
    <source>
        <dbReference type="SAM" id="Phobius"/>
    </source>
</evidence>
<feature type="domain" description="Sodium/calcium exchanger membrane region" evidence="6">
    <location>
        <begin position="4"/>
        <end position="139"/>
    </location>
</feature>
<evidence type="ECO:0000259" key="6">
    <source>
        <dbReference type="Pfam" id="PF01699"/>
    </source>
</evidence>
<keyword evidence="4 5" id="KW-0472">Membrane</keyword>
<dbReference type="GO" id="GO:0005262">
    <property type="term" value="F:calcium channel activity"/>
    <property type="evidence" value="ECO:0007669"/>
    <property type="project" value="TreeGrafter"/>
</dbReference>
<dbReference type="PANTHER" id="PTHR10846">
    <property type="entry name" value="SODIUM/POTASSIUM/CALCIUM EXCHANGER"/>
    <property type="match status" value="1"/>
</dbReference>
<dbReference type="AlphaFoldDB" id="A0A1M7SRT1"/>
<dbReference type="Gene3D" id="1.20.1420.30">
    <property type="entry name" value="NCX, central ion-binding region"/>
    <property type="match status" value="1"/>
</dbReference>
<evidence type="ECO:0000256" key="4">
    <source>
        <dbReference type="ARBA" id="ARBA00023136"/>
    </source>
</evidence>
<evidence type="ECO:0000256" key="1">
    <source>
        <dbReference type="ARBA" id="ARBA00004141"/>
    </source>
</evidence>
<dbReference type="InterPro" id="IPR044880">
    <property type="entry name" value="NCX_ion-bd_dom_sf"/>
</dbReference>
<dbReference type="EMBL" id="FRDL01000003">
    <property type="protein sequence ID" value="SHN61192.1"/>
    <property type="molecule type" value="Genomic_DNA"/>
</dbReference>
<dbReference type="RefSeq" id="WP_072746733.1">
    <property type="nucleotide sequence ID" value="NZ_FOHL01000001.1"/>
</dbReference>
<evidence type="ECO:0000256" key="3">
    <source>
        <dbReference type="ARBA" id="ARBA00022989"/>
    </source>
</evidence>
<feature type="domain" description="Sodium/calcium exchanger membrane region" evidence="6">
    <location>
        <begin position="178"/>
        <end position="318"/>
    </location>
</feature>
<dbReference type="Pfam" id="PF01699">
    <property type="entry name" value="Na_Ca_ex"/>
    <property type="match status" value="2"/>
</dbReference>
<dbReference type="OrthoDB" id="9794225at2"/>
<feature type="transmembrane region" description="Helical" evidence="5">
    <location>
        <begin position="242"/>
        <end position="264"/>
    </location>
</feature>
<name>A0A1M7SRT1_9RHOB</name>
<feature type="transmembrane region" description="Helical" evidence="5">
    <location>
        <begin position="110"/>
        <end position="140"/>
    </location>
</feature>
<dbReference type="GO" id="GO:0008273">
    <property type="term" value="F:calcium, potassium:sodium antiporter activity"/>
    <property type="evidence" value="ECO:0007669"/>
    <property type="project" value="TreeGrafter"/>
</dbReference>
<gene>
    <name evidence="7" type="ORF">SAMN05216200_103146</name>
</gene>
<dbReference type="Proteomes" id="UP000184066">
    <property type="component" value="Unassembled WGS sequence"/>
</dbReference>
<feature type="transmembrane region" description="Helical" evidence="5">
    <location>
        <begin position="177"/>
        <end position="196"/>
    </location>
</feature>
<evidence type="ECO:0000313" key="8">
    <source>
        <dbReference type="Proteomes" id="UP000184066"/>
    </source>
</evidence>
<dbReference type="InterPro" id="IPR004481">
    <property type="entry name" value="K/Na/Ca-exchanger"/>
</dbReference>
<evidence type="ECO:0000313" key="7">
    <source>
        <dbReference type="EMBL" id="SHN61192.1"/>
    </source>
</evidence>
<comment type="subcellular location">
    <subcellularLocation>
        <location evidence="1">Membrane</location>
        <topology evidence="1">Multi-pass membrane protein</topology>
    </subcellularLocation>
</comment>
<keyword evidence="2 5" id="KW-0812">Transmembrane</keyword>
<dbReference type="InterPro" id="IPR004837">
    <property type="entry name" value="NaCa_Exmemb"/>
</dbReference>
<sequence>MIDLVLVFAGLALLMGAGDALVRGAVALSLRLGVPALLIGLTVIAFGTSAPELLVSIEAALAGAPGIALGNVVGSNIANVLLVLGAPALISTVDGRDCKGGRSYWQMIAASVLFIALCLIGPLGWAHGAALLALLGYVLFDGYRAARAARAGDGCDPLLEELEELEDVDPSMAGWKIAALLAVGLIGLPVGAHLLIDGARALAREAGVSEAAIGLTLVAAGTSLPELATTVAAALRRQADVAIGNVVGSNIFNLAAIMGIASFFGPLDVPGQMLRVDLWIMLGCAAALAPFVLGPFRMTRPVGAALLAAYVAYAWLVLKV</sequence>
<keyword evidence="3 5" id="KW-1133">Transmembrane helix</keyword>
<dbReference type="GO" id="GO:0005886">
    <property type="term" value="C:plasma membrane"/>
    <property type="evidence" value="ECO:0007669"/>
    <property type="project" value="TreeGrafter"/>
</dbReference>
<dbReference type="PANTHER" id="PTHR10846:SF8">
    <property type="entry name" value="INNER MEMBRANE PROTEIN YRBG"/>
    <property type="match status" value="1"/>
</dbReference>
<dbReference type="GO" id="GO:0006874">
    <property type="term" value="P:intracellular calcium ion homeostasis"/>
    <property type="evidence" value="ECO:0007669"/>
    <property type="project" value="TreeGrafter"/>
</dbReference>